<dbReference type="InterPro" id="IPR029024">
    <property type="entry name" value="TerB-like"/>
</dbReference>
<name>A0AA51RQV5_9GAMM</name>
<gene>
    <name evidence="1" type="ORF">Q9312_11235</name>
</gene>
<dbReference type="AlphaFoldDB" id="A0AA51RQV5"/>
<proteinExistence type="predicted"/>
<dbReference type="EMBL" id="CP133548">
    <property type="protein sequence ID" value="WMS85789.1"/>
    <property type="molecule type" value="Genomic_DNA"/>
</dbReference>
<reference evidence="1 2" key="1">
    <citation type="submission" date="2023-08" db="EMBL/GenBank/DDBJ databases">
        <title>Pleionea litopenaei sp. nov., isolated from stomach of juvenile Litopenaeus vannamei.</title>
        <authorList>
            <person name="Rho A.M."/>
            <person name="Hwang C.Y."/>
        </authorList>
    </citation>
    <scope>NUCLEOTIDE SEQUENCE [LARGE SCALE GENOMIC DNA]</scope>
    <source>
        <strain evidence="1 2">HL-JVS1</strain>
    </source>
</reference>
<accession>A0AA51RQV5</accession>
<evidence type="ECO:0000313" key="2">
    <source>
        <dbReference type="Proteomes" id="UP001239782"/>
    </source>
</evidence>
<evidence type="ECO:0008006" key="3">
    <source>
        <dbReference type="Google" id="ProtNLM"/>
    </source>
</evidence>
<organism evidence="1 2">
    <name type="scientific">Pleionea litopenaei</name>
    <dbReference type="NCBI Taxonomy" id="3070815"/>
    <lineage>
        <taxon>Bacteria</taxon>
        <taxon>Pseudomonadati</taxon>
        <taxon>Pseudomonadota</taxon>
        <taxon>Gammaproteobacteria</taxon>
        <taxon>Oceanospirillales</taxon>
        <taxon>Pleioneaceae</taxon>
        <taxon>Pleionea</taxon>
    </lineage>
</organism>
<dbReference type="KEGG" id="plei:Q9312_11235"/>
<sequence length="78" mass="9316">MTKSDHIEMSQFAISIFRDDGKLDIEELEVLVKIALRDSTMSEDEKRVLRSILDRLNFDDLNRELILKIEQLEQRFDF</sequence>
<dbReference type="RefSeq" id="WP_309200942.1">
    <property type="nucleotide sequence ID" value="NZ_CP133548.1"/>
</dbReference>
<dbReference type="Proteomes" id="UP001239782">
    <property type="component" value="Chromosome"/>
</dbReference>
<evidence type="ECO:0000313" key="1">
    <source>
        <dbReference type="EMBL" id="WMS85789.1"/>
    </source>
</evidence>
<protein>
    <recommendedName>
        <fullName evidence="3">Tellurite resistance protein TerB</fullName>
    </recommendedName>
</protein>
<dbReference type="SUPFAM" id="SSF158682">
    <property type="entry name" value="TerB-like"/>
    <property type="match status" value="1"/>
</dbReference>
<keyword evidence="2" id="KW-1185">Reference proteome</keyword>